<comment type="caution">
    <text evidence="3">The sequence shown here is derived from an EMBL/GenBank/DDBJ whole genome shotgun (WGS) entry which is preliminary data.</text>
</comment>
<sequence length="473" mass="55675">MMTMSKKITRSRSYWQKRFLQEKDNQLTNAAEYESAMRARLKEVQPILEQEVEYWLNRYANNQEISHEDARKILSTIGTRDWHMTLKEFERKAKEGGFDKELDAEYFQSQLSRLENIDEQLTNLLNQYARSESDKLEQSLSNQFQQTYMHSIYLTQLEQAKLSSNFTNVNEYQVKAIVNKPWNGSNFSKRIWKNYTEVLPSELGDALLRGTVLGHSHQQVFKMMRQRLRDVEDYQLHRLVIAEMGHIAEEATAQAYKEEGVEKYQYLATLESHTCEECGHLDGEIFDLKDRKDGINYPLIHPYCRCTTVPYIEGLPDERVRWTRDLETDKGTYVDNMTFDEWKQAVDYQRKAQTIPNNATRYIKTGKFDWNELNAEQYNKHVKGTPEFNNYAKGRKRPVSELIISPVETQALIDKYGKKLESNSKNQILFKHESYIGLWSDINGNLYLTKNGRISYRKSKGAHITPRKPDYLN</sequence>
<feature type="domain" description="Bacterial toxin 50" evidence="2">
    <location>
        <begin position="374"/>
        <end position="466"/>
    </location>
</feature>
<feature type="domain" description="Phage head morphogenesis" evidence="1">
    <location>
        <begin position="203"/>
        <end position="308"/>
    </location>
</feature>
<dbReference type="NCBIfam" id="TIGR01641">
    <property type="entry name" value="phageSPP1_gp7"/>
    <property type="match status" value="1"/>
</dbReference>
<organism evidence="3 4">
    <name type="scientific">Lactobacillus bombicola</name>
    <dbReference type="NCBI Taxonomy" id="1505723"/>
    <lineage>
        <taxon>Bacteria</taxon>
        <taxon>Bacillati</taxon>
        <taxon>Bacillota</taxon>
        <taxon>Bacilli</taxon>
        <taxon>Lactobacillales</taxon>
        <taxon>Lactobacillaceae</taxon>
        <taxon>Lactobacillus</taxon>
    </lineage>
</organism>
<dbReference type="Proteomes" id="UP000265862">
    <property type="component" value="Unassembled WGS sequence"/>
</dbReference>
<dbReference type="Pfam" id="PF15542">
    <property type="entry name" value="Ntox50"/>
    <property type="match status" value="1"/>
</dbReference>
<protein>
    <submittedName>
        <fullName evidence="3">Phage head morphogenesis protein</fullName>
    </submittedName>
</protein>
<evidence type="ECO:0000259" key="2">
    <source>
        <dbReference type="Pfam" id="PF15542"/>
    </source>
</evidence>
<dbReference type="InterPro" id="IPR029100">
    <property type="entry name" value="Ntox50"/>
</dbReference>
<dbReference type="Pfam" id="PF04233">
    <property type="entry name" value="Phage_Mu_F"/>
    <property type="match status" value="1"/>
</dbReference>
<gene>
    <name evidence="3" type="ORF">DS835_07130</name>
</gene>
<evidence type="ECO:0000313" key="3">
    <source>
        <dbReference type="EMBL" id="RHW53708.1"/>
    </source>
</evidence>
<evidence type="ECO:0000259" key="1">
    <source>
        <dbReference type="Pfam" id="PF04233"/>
    </source>
</evidence>
<evidence type="ECO:0000313" key="4">
    <source>
        <dbReference type="Proteomes" id="UP000265862"/>
    </source>
</evidence>
<accession>A0A396SNY5</accession>
<dbReference type="InterPro" id="IPR006528">
    <property type="entry name" value="Phage_head_morphogenesis_dom"/>
</dbReference>
<dbReference type="AlphaFoldDB" id="A0A396SNY5"/>
<dbReference type="EMBL" id="QOCV01000011">
    <property type="protein sequence ID" value="RHW53708.1"/>
    <property type="molecule type" value="Genomic_DNA"/>
</dbReference>
<reference evidence="3 4" key="1">
    <citation type="submission" date="2018-07" db="EMBL/GenBank/DDBJ databases">
        <title>Genome sequences of six Lactobacillus spp. isolated from bumble bee guts.</title>
        <authorList>
            <person name="Motta E.V.S."/>
            <person name="Moran N.A."/>
        </authorList>
    </citation>
    <scope>NUCLEOTIDE SEQUENCE [LARGE SCALE GENOMIC DNA]</scope>
    <source>
        <strain evidence="3 4">OCC3</strain>
    </source>
</reference>
<name>A0A396SNY5_9LACO</name>
<proteinExistence type="predicted"/>